<evidence type="ECO:0000256" key="1">
    <source>
        <dbReference type="SAM" id="Phobius"/>
    </source>
</evidence>
<evidence type="ECO:0008006" key="4">
    <source>
        <dbReference type="Google" id="ProtNLM"/>
    </source>
</evidence>
<dbReference type="AlphaFoldDB" id="A0A1H4BUN2"/>
<keyword evidence="3" id="KW-1185">Reference proteome</keyword>
<keyword evidence="1" id="KW-1133">Transmembrane helix</keyword>
<name>A0A1H4BUN2_9FIRM</name>
<keyword evidence="1" id="KW-0812">Transmembrane</keyword>
<feature type="transmembrane region" description="Helical" evidence="1">
    <location>
        <begin position="12"/>
        <end position="38"/>
    </location>
</feature>
<dbReference type="EMBL" id="FNRK01000012">
    <property type="protein sequence ID" value="SEA51851.1"/>
    <property type="molecule type" value="Genomic_DNA"/>
</dbReference>
<gene>
    <name evidence="2" type="ORF">SAMN04515656_11294</name>
</gene>
<evidence type="ECO:0000313" key="2">
    <source>
        <dbReference type="EMBL" id="SEA51851.1"/>
    </source>
</evidence>
<feature type="transmembrane region" description="Helical" evidence="1">
    <location>
        <begin position="100"/>
        <end position="120"/>
    </location>
</feature>
<accession>A0A1H4BUN2</accession>
<protein>
    <recommendedName>
        <fullName evidence="4">Transporter</fullName>
    </recommendedName>
</protein>
<dbReference type="Proteomes" id="UP000199394">
    <property type="component" value="Unassembled WGS sequence"/>
</dbReference>
<sequence>MTNKFFQKVLHFVYYFELIIAVMLIIALLAALVALGLQLYTGITQTNADIFGLSDFLGKAFSVIIGVEFLKMLIKQTPGSVIEILLFSIARQLVVEHASALEYLLCIIGIAILFGIRKYLYVSTFDEKSKSKAQSLPVLNKNKDDERDR</sequence>
<proteinExistence type="predicted"/>
<organism evidence="2 3">
    <name type="scientific">Eubacterium aggregans</name>
    <dbReference type="NCBI Taxonomy" id="81409"/>
    <lineage>
        <taxon>Bacteria</taxon>
        <taxon>Bacillati</taxon>
        <taxon>Bacillota</taxon>
        <taxon>Clostridia</taxon>
        <taxon>Eubacteriales</taxon>
        <taxon>Eubacteriaceae</taxon>
        <taxon>Eubacterium</taxon>
    </lineage>
</organism>
<dbReference type="STRING" id="81409.SAMN04515656_11294"/>
<evidence type="ECO:0000313" key="3">
    <source>
        <dbReference type="Proteomes" id="UP000199394"/>
    </source>
</evidence>
<reference evidence="2 3" key="1">
    <citation type="submission" date="2016-10" db="EMBL/GenBank/DDBJ databases">
        <authorList>
            <person name="de Groot N.N."/>
        </authorList>
    </citation>
    <scope>NUCLEOTIDE SEQUENCE [LARGE SCALE GENOMIC DNA]</scope>
    <source>
        <strain evidence="2 3">SR12</strain>
    </source>
</reference>
<keyword evidence="1" id="KW-0472">Membrane</keyword>